<evidence type="ECO:0000256" key="2">
    <source>
        <dbReference type="PROSITE-ProRule" id="PRU01331"/>
    </source>
</evidence>
<sequence length="466" mass="50289">MKAIPSTSIDYERTTQTNTLGYQAAVLRSLRAANVKFLRYAILDSFNTVRSKTVPIDHALRILKRGDDPFANPVSIAEVCYAGLPPSADVPVEGAGLTAKNVLALRPDFATLRVLPYSPSTAMIMCTSHDQRTGELSPLCNRGLLEKAMQRGRDELGVEFTVGAELEFQLYRLGSDGDELLPVDSSTFANSATLNEQEEFIADVYEKITQQDINVELIHSESAPGQLEVVLGYENALQIADNIFYAKETISAVAKQHGMKALFLPKTSMMTAGNGLHFHYGFREVGSSSNAFGDESTLTGISRRGGAFMEGILQSLPALLSFTLPTNNSFRRVGPGCWTGSTVSWSTEDKESPLRVCLDLNSGGVSNVELKLSDATANPYLALAMVLAAGSEGMRNDLTLRPMNEGGSHDALPESLTASLDALKSNNSLLDTLGGSLSKAYIAVRESEAATEQSLEEEVRNALMKS</sequence>
<reference evidence="5 6" key="1">
    <citation type="journal article" date="2012" name="Genome Biol.">
        <title>Genome and low-iron response of an oceanic diatom adapted to chronic iron limitation.</title>
        <authorList>
            <person name="Lommer M."/>
            <person name="Specht M."/>
            <person name="Roy A.S."/>
            <person name="Kraemer L."/>
            <person name="Andreson R."/>
            <person name="Gutowska M.A."/>
            <person name="Wolf J."/>
            <person name="Bergner S.V."/>
            <person name="Schilhabel M.B."/>
            <person name="Klostermeier U.C."/>
            <person name="Beiko R.G."/>
            <person name="Rosenstiel P."/>
            <person name="Hippler M."/>
            <person name="Laroche J."/>
        </authorList>
    </citation>
    <scope>NUCLEOTIDE SEQUENCE [LARGE SCALE GENOMIC DNA]</scope>
    <source>
        <strain evidence="5 6">CCMP1005</strain>
    </source>
</reference>
<evidence type="ECO:0000256" key="3">
    <source>
        <dbReference type="RuleBase" id="RU000384"/>
    </source>
</evidence>
<dbReference type="GO" id="GO:0004356">
    <property type="term" value="F:glutamine synthetase activity"/>
    <property type="evidence" value="ECO:0007669"/>
    <property type="project" value="InterPro"/>
</dbReference>
<dbReference type="OMA" id="CNPGQHE"/>
<dbReference type="InterPro" id="IPR036651">
    <property type="entry name" value="Gln_synt_N_sf"/>
</dbReference>
<evidence type="ECO:0000256" key="1">
    <source>
        <dbReference type="ARBA" id="ARBA00022598"/>
    </source>
</evidence>
<dbReference type="OrthoDB" id="77835at2759"/>
<accession>K0RLD8</accession>
<evidence type="ECO:0000259" key="4">
    <source>
        <dbReference type="PROSITE" id="PS51987"/>
    </source>
</evidence>
<dbReference type="Gene3D" id="3.10.20.70">
    <property type="entry name" value="Glutamine synthetase, N-terminal domain"/>
    <property type="match status" value="1"/>
</dbReference>
<name>K0RLD8_THAOC</name>
<organism evidence="5 6">
    <name type="scientific">Thalassiosira oceanica</name>
    <name type="common">Marine diatom</name>
    <dbReference type="NCBI Taxonomy" id="159749"/>
    <lineage>
        <taxon>Eukaryota</taxon>
        <taxon>Sar</taxon>
        <taxon>Stramenopiles</taxon>
        <taxon>Ochrophyta</taxon>
        <taxon>Bacillariophyta</taxon>
        <taxon>Coscinodiscophyceae</taxon>
        <taxon>Thalassiosirophycidae</taxon>
        <taxon>Thalassiosirales</taxon>
        <taxon>Thalassiosiraceae</taxon>
        <taxon>Thalassiosira</taxon>
    </lineage>
</organism>
<keyword evidence="6" id="KW-1185">Reference proteome</keyword>
<dbReference type="PANTHER" id="PTHR43785">
    <property type="entry name" value="GAMMA-GLUTAMYLPUTRESCINE SYNTHETASE"/>
    <property type="match status" value="1"/>
</dbReference>
<dbReference type="Gene3D" id="3.30.590.10">
    <property type="entry name" value="Glutamine synthetase/guanido kinase, catalytic domain"/>
    <property type="match status" value="1"/>
</dbReference>
<gene>
    <name evidence="5" type="ORF">THAOC_33749</name>
</gene>
<dbReference type="PANTHER" id="PTHR43785:SF2">
    <property type="entry name" value="TYPE-1 GLUTAMINE SYNTHETASE 1"/>
    <property type="match status" value="1"/>
</dbReference>
<comment type="similarity">
    <text evidence="2 3">Belongs to the glutamine synthetase family.</text>
</comment>
<dbReference type="AlphaFoldDB" id="K0RLD8"/>
<dbReference type="Proteomes" id="UP000266841">
    <property type="component" value="Unassembled WGS sequence"/>
</dbReference>
<dbReference type="SMART" id="SM01230">
    <property type="entry name" value="Gln-synt_C"/>
    <property type="match status" value="1"/>
</dbReference>
<dbReference type="eggNOG" id="KOG0683">
    <property type="taxonomic scope" value="Eukaryota"/>
</dbReference>
<dbReference type="InterPro" id="IPR008146">
    <property type="entry name" value="Gln_synth_cat_dom"/>
</dbReference>
<dbReference type="PROSITE" id="PS51987">
    <property type="entry name" value="GS_CATALYTIC"/>
    <property type="match status" value="1"/>
</dbReference>
<dbReference type="Pfam" id="PF00120">
    <property type="entry name" value="Gln-synt_C"/>
    <property type="match status" value="1"/>
</dbReference>
<evidence type="ECO:0000313" key="6">
    <source>
        <dbReference type="Proteomes" id="UP000266841"/>
    </source>
</evidence>
<proteinExistence type="inferred from homology"/>
<comment type="caution">
    <text evidence="5">The sequence shown here is derived from an EMBL/GenBank/DDBJ whole genome shotgun (WGS) entry which is preliminary data.</text>
</comment>
<protein>
    <submittedName>
        <fullName evidence="5">Glutamine synthetase</fullName>
    </submittedName>
</protein>
<dbReference type="GO" id="GO:0006542">
    <property type="term" value="P:glutamine biosynthetic process"/>
    <property type="evidence" value="ECO:0007669"/>
    <property type="project" value="InterPro"/>
</dbReference>
<dbReference type="InterPro" id="IPR014746">
    <property type="entry name" value="Gln_synth/guanido_kin_cat_dom"/>
</dbReference>
<evidence type="ECO:0000313" key="5">
    <source>
        <dbReference type="EMBL" id="EJK47527.1"/>
    </source>
</evidence>
<feature type="domain" description="GS catalytic" evidence="4">
    <location>
        <begin position="141"/>
        <end position="466"/>
    </location>
</feature>
<dbReference type="SUPFAM" id="SSF55931">
    <property type="entry name" value="Glutamine synthetase/guanido kinase"/>
    <property type="match status" value="1"/>
</dbReference>
<dbReference type="SUPFAM" id="SSF54368">
    <property type="entry name" value="Glutamine synthetase, N-terminal domain"/>
    <property type="match status" value="1"/>
</dbReference>
<keyword evidence="1" id="KW-0436">Ligase</keyword>
<dbReference type="EMBL" id="AGNL01046868">
    <property type="protein sequence ID" value="EJK47527.1"/>
    <property type="molecule type" value="Genomic_DNA"/>
</dbReference>